<evidence type="ECO:0000313" key="4">
    <source>
        <dbReference type="Proteomes" id="UP000698800"/>
    </source>
</evidence>
<feature type="compositionally biased region" description="Low complexity" evidence="2">
    <location>
        <begin position="552"/>
        <end position="562"/>
    </location>
</feature>
<dbReference type="Proteomes" id="UP000698800">
    <property type="component" value="Unassembled WGS sequence"/>
</dbReference>
<sequence>MANGVLANGDNHGRTPTGSLKFGPLEESLREPISQLLNASDAIQTITQVLEKFKTEVAYVNQNYQRDLEKDRTITELNVSLRNVTLVRTEEAGKLKAEVKRLTTEKTSCDRKREEYEKMKKEFESKIAANEAWLYEQLSLKEKALGKDYKEKEVALQGELKQDLEKAKKENLKKLKELKDERDTALEKVKSLEDQVKFEKKNVEAERKKLKIKKERHTAQREGLESQNSKLRAELDQLKGDFAVQALPLEDCSKRFQNLAKDILRVATSYSEKLPESAGKPEAAEELRERLTELDPVFQWTPISPNPDSKALRISDIEHVIQKHIHQMVWQPFSSDIVSNSENARTLLCRVSDQLSGMSENVESTWRALTLRGLDKLDSRSSDNLVDAVVNKVLRTLKPLLDPASLDTQEGMLSKIVRDAVGLWRDIQRDRHKVEIDTKPNREDKAGWISAYGTELPQDGHPSDEAGLEHITLFPQVRRIGTDANSQKVLIPGRAIFSDSPTLARGIAERNEIRDEIDTEKMEQVAEAARKQLQEAIQRIDSTRKRGHSRNASAASPISPSAGFGSVDTGIAA</sequence>
<keyword evidence="1" id="KW-0175">Coiled coil</keyword>
<feature type="coiled-coil region" evidence="1">
    <location>
        <begin position="150"/>
        <end position="241"/>
    </location>
</feature>
<evidence type="ECO:0000256" key="1">
    <source>
        <dbReference type="SAM" id="Coils"/>
    </source>
</evidence>
<proteinExistence type="predicted"/>
<evidence type="ECO:0000313" key="3">
    <source>
        <dbReference type="EMBL" id="KAH0536648.1"/>
    </source>
</evidence>
<name>A0A9P8I790_9PEZI</name>
<comment type="caution">
    <text evidence="3">The sequence shown here is derived from an EMBL/GenBank/DDBJ whole genome shotgun (WGS) entry which is preliminary data.</text>
</comment>
<protein>
    <submittedName>
        <fullName evidence="3">Uncharacterized protein</fullName>
    </submittedName>
</protein>
<dbReference type="EMBL" id="JAGHQL010000189">
    <property type="protein sequence ID" value="KAH0536648.1"/>
    <property type="molecule type" value="Genomic_DNA"/>
</dbReference>
<organism evidence="3 4">
    <name type="scientific">Glutinoglossum americanum</name>
    <dbReference type="NCBI Taxonomy" id="1670608"/>
    <lineage>
        <taxon>Eukaryota</taxon>
        <taxon>Fungi</taxon>
        <taxon>Dikarya</taxon>
        <taxon>Ascomycota</taxon>
        <taxon>Pezizomycotina</taxon>
        <taxon>Geoglossomycetes</taxon>
        <taxon>Geoglossales</taxon>
        <taxon>Geoglossaceae</taxon>
        <taxon>Glutinoglossum</taxon>
    </lineage>
</organism>
<dbReference type="OrthoDB" id="5380572at2759"/>
<feature type="region of interest" description="Disordered" evidence="2">
    <location>
        <begin position="541"/>
        <end position="573"/>
    </location>
</feature>
<accession>A0A9P8I790</accession>
<keyword evidence="4" id="KW-1185">Reference proteome</keyword>
<feature type="region of interest" description="Disordered" evidence="2">
    <location>
        <begin position="1"/>
        <end position="24"/>
    </location>
</feature>
<reference evidence="3" key="1">
    <citation type="submission" date="2021-03" db="EMBL/GenBank/DDBJ databases">
        <title>Comparative genomics and phylogenomic investigation of the class Geoglossomycetes provide insights into ecological specialization and systematics.</title>
        <authorList>
            <person name="Melie T."/>
            <person name="Pirro S."/>
            <person name="Miller A.N."/>
            <person name="Quandt A."/>
        </authorList>
    </citation>
    <scope>NUCLEOTIDE SEQUENCE</scope>
    <source>
        <strain evidence="3">GBOQ0MN5Z8</strain>
    </source>
</reference>
<gene>
    <name evidence="3" type="ORF">FGG08_006493</name>
</gene>
<dbReference type="AlphaFoldDB" id="A0A9P8I790"/>
<evidence type="ECO:0000256" key="2">
    <source>
        <dbReference type="SAM" id="MobiDB-lite"/>
    </source>
</evidence>